<reference evidence="11" key="2">
    <citation type="submission" date="2015-01" db="EMBL/GenBank/DDBJ databases">
        <title>Evolutionary Origins and Diversification of the Mycorrhizal Mutualists.</title>
        <authorList>
            <consortium name="DOE Joint Genome Institute"/>
            <consortium name="Mycorrhizal Genomics Consortium"/>
            <person name="Kohler A."/>
            <person name="Kuo A."/>
            <person name="Nagy L.G."/>
            <person name="Floudas D."/>
            <person name="Copeland A."/>
            <person name="Barry K.W."/>
            <person name="Cichocki N."/>
            <person name="Veneault-Fourrey C."/>
            <person name="LaButti K."/>
            <person name="Lindquist E.A."/>
            <person name="Lipzen A."/>
            <person name="Lundell T."/>
            <person name="Morin E."/>
            <person name="Murat C."/>
            <person name="Riley R."/>
            <person name="Ohm R."/>
            <person name="Sun H."/>
            <person name="Tunlid A."/>
            <person name="Henrissat B."/>
            <person name="Grigoriev I.V."/>
            <person name="Hibbett D.S."/>
            <person name="Martin F."/>
        </authorList>
    </citation>
    <scope>NUCLEOTIDE SEQUENCE [LARGE SCALE GENOMIC DNA]</scope>
    <source>
        <strain evidence="11">MUT 4182</strain>
    </source>
</reference>
<accession>A0A0C3KT02</accession>
<dbReference type="PANTHER" id="PTHR40088:SF1">
    <property type="entry name" value="PECTATE LYASE PEL9"/>
    <property type="match status" value="1"/>
</dbReference>
<feature type="non-terminal residue" evidence="10">
    <location>
        <position position="1"/>
    </location>
</feature>
<dbReference type="Proteomes" id="UP000054248">
    <property type="component" value="Unassembled WGS sequence"/>
</dbReference>
<dbReference type="GO" id="GO:0046872">
    <property type="term" value="F:metal ion binding"/>
    <property type="evidence" value="ECO:0007669"/>
    <property type="project" value="UniProtKB-KW"/>
</dbReference>
<evidence type="ECO:0000256" key="7">
    <source>
        <dbReference type="ARBA" id="ARBA00023239"/>
    </source>
</evidence>
<proteinExistence type="inferred from homology"/>
<dbReference type="GO" id="GO:0005576">
    <property type="term" value="C:extracellular region"/>
    <property type="evidence" value="ECO:0007669"/>
    <property type="project" value="UniProtKB-SubCell"/>
</dbReference>
<dbReference type="OrthoDB" id="5561043at2759"/>
<protein>
    <submittedName>
        <fullName evidence="10">Polysaccharide lyase family 9 protein</fullName>
    </submittedName>
</protein>
<dbReference type="SUPFAM" id="SSF51126">
    <property type="entry name" value="Pectin lyase-like"/>
    <property type="match status" value="1"/>
</dbReference>
<evidence type="ECO:0000313" key="10">
    <source>
        <dbReference type="EMBL" id="KIO24613.1"/>
    </source>
</evidence>
<evidence type="ECO:0000256" key="8">
    <source>
        <dbReference type="ARBA" id="ARBA00038263"/>
    </source>
</evidence>
<comment type="similarity">
    <text evidence="8">Belongs to the polysaccharide lyase 9 family.</text>
</comment>
<evidence type="ECO:0000259" key="9">
    <source>
        <dbReference type="Pfam" id="PF22842"/>
    </source>
</evidence>
<dbReference type="STRING" id="1051891.A0A0C3KT02"/>
<dbReference type="InterPro" id="IPR012334">
    <property type="entry name" value="Pectin_lyas_fold"/>
</dbReference>
<dbReference type="EMBL" id="KN823058">
    <property type="protein sequence ID" value="KIO24613.1"/>
    <property type="molecule type" value="Genomic_DNA"/>
</dbReference>
<evidence type="ECO:0000256" key="4">
    <source>
        <dbReference type="ARBA" id="ARBA00022723"/>
    </source>
</evidence>
<dbReference type="InterPro" id="IPR053868">
    <property type="entry name" value="Pel9A-like_beta_helix"/>
</dbReference>
<dbReference type="PANTHER" id="PTHR40088">
    <property type="entry name" value="PECTATE LYASE (EUROFUNG)"/>
    <property type="match status" value="1"/>
</dbReference>
<evidence type="ECO:0000313" key="11">
    <source>
        <dbReference type="Proteomes" id="UP000054248"/>
    </source>
</evidence>
<dbReference type="HOGENOM" id="CLU_030634_1_0_1"/>
<reference evidence="10 11" key="1">
    <citation type="submission" date="2014-04" db="EMBL/GenBank/DDBJ databases">
        <authorList>
            <consortium name="DOE Joint Genome Institute"/>
            <person name="Kuo A."/>
            <person name="Girlanda M."/>
            <person name="Perotto S."/>
            <person name="Kohler A."/>
            <person name="Nagy L.G."/>
            <person name="Floudas D."/>
            <person name="Copeland A."/>
            <person name="Barry K.W."/>
            <person name="Cichocki N."/>
            <person name="Veneault-Fourrey C."/>
            <person name="LaButti K."/>
            <person name="Lindquist E.A."/>
            <person name="Lipzen A."/>
            <person name="Lundell T."/>
            <person name="Morin E."/>
            <person name="Murat C."/>
            <person name="Sun H."/>
            <person name="Tunlid A."/>
            <person name="Henrissat B."/>
            <person name="Grigoriev I.V."/>
            <person name="Hibbett D.S."/>
            <person name="Martin F."/>
            <person name="Nordberg H.P."/>
            <person name="Cantor M.N."/>
            <person name="Hua S.X."/>
        </authorList>
    </citation>
    <scope>NUCLEOTIDE SEQUENCE [LARGE SCALE GENOMIC DNA]</scope>
    <source>
        <strain evidence="10 11">MUT 4182</strain>
    </source>
</reference>
<keyword evidence="11" id="KW-1185">Reference proteome</keyword>
<dbReference type="InterPro" id="IPR052052">
    <property type="entry name" value="Polysaccharide_Lyase_9"/>
</dbReference>
<keyword evidence="6" id="KW-0106">Calcium</keyword>
<keyword evidence="7 10" id="KW-0456">Lyase</keyword>
<evidence type="ECO:0000256" key="1">
    <source>
        <dbReference type="ARBA" id="ARBA00001913"/>
    </source>
</evidence>
<dbReference type="InterPro" id="IPR011050">
    <property type="entry name" value="Pectin_lyase_fold/virulence"/>
</dbReference>
<comment type="cofactor">
    <cofactor evidence="1">
        <name>Ca(2+)</name>
        <dbReference type="ChEBI" id="CHEBI:29108"/>
    </cofactor>
</comment>
<dbReference type="Gene3D" id="2.160.20.10">
    <property type="entry name" value="Single-stranded right-handed beta-helix, Pectin lyase-like"/>
    <property type="match status" value="1"/>
</dbReference>
<sequence>GTLASPFLTIQKGVDSASAGTTIYIRAGTYSPSTNIKITAAKSGTASARYTVKNYNGEKVIIDGENLTGTPADLGASLADSDRGVFHINGNYWTFSGLEIIHGPYAIYSRDASYNIYENLVVHDNYESGVQIQGAASYNQIINLDSYMNRDPRKNGESADGIAIKEGSGVGNVIRGARLWYNSDDGLDFWMFTSPITVEYSYSWGNGFNRWGFTDFTGDGNGFKFGGGNGDVAVSHVFRNCMAFSNAVAGFIDNTQKGSHIVDHNTAWNNPSTGFDFEDSTPTLTYNLAVSNGLNFKPPTSGGSQTGNSWQSGTWTNASFKSTDATTLKGARNSDGTVKASDFLIPVSGTIGAAYQ</sequence>
<feature type="domain" description="Pel9A-like right handed beta-helix region" evidence="9">
    <location>
        <begin position="1"/>
        <end position="270"/>
    </location>
</feature>
<evidence type="ECO:0000256" key="6">
    <source>
        <dbReference type="ARBA" id="ARBA00022837"/>
    </source>
</evidence>
<name>A0A0C3KT02_9AGAM</name>
<dbReference type="Pfam" id="PF22842">
    <property type="entry name" value="Pel9A-like_beta_helix"/>
    <property type="match status" value="1"/>
</dbReference>
<evidence type="ECO:0000256" key="3">
    <source>
        <dbReference type="ARBA" id="ARBA00022525"/>
    </source>
</evidence>
<keyword evidence="4" id="KW-0479">Metal-binding</keyword>
<dbReference type="GO" id="GO:0016837">
    <property type="term" value="F:carbon-oxygen lyase activity, acting on polysaccharides"/>
    <property type="evidence" value="ECO:0007669"/>
    <property type="project" value="TreeGrafter"/>
</dbReference>
<evidence type="ECO:0000256" key="2">
    <source>
        <dbReference type="ARBA" id="ARBA00004613"/>
    </source>
</evidence>
<keyword evidence="5" id="KW-0732">Signal</keyword>
<gene>
    <name evidence="10" type="ORF">M407DRAFT_76791</name>
</gene>
<organism evidence="10 11">
    <name type="scientific">Tulasnella calospora MUT 4182</name>
    <dbReference type="NCBI Taxonomy" id="1051891"/>
    <lineage>
        <taxon>Eukaryota</taxon>
        <taxon>Fungi</taxon>
        <taxon>Dikarya</taxon>
        <taxon>Basidiomycota</taxon>
        <taxon>Agaricomycotina</taxon>
        <taxon>Agaricomycetes</taxon>
        <taxon>Cantharellales</taxon>
        <taxon>Tulasnellaceae</taxon>
        <taxon>Tulasnella</taxon>
    </lineage>
</organism>
<dbReference type="AlphaFoldDB" id="A0A0C3KT02"/>
<keyword evidence="3" id="KW-0964">Secreted</keyword>
<comment type="subcellular location">
    <subcellularLocation>
        <location evidence="2">Secreted</location>
    </subcellularLocation>
</comment>
<evidence type="ECO:0000256" key="5">
    <source>
        <dbReference type="ARBA" id="ARBA00022729"/>
    </source>
</evidence>